<feature type="domain" description="N-acetyltransferase" evidence="1">
    <location>
        <begin position="1"/>
        <end position="93"/>
    </location>
</feature>
<dbReference type="Pfam" id="PF13718">
    <property type="entry name" value="GNAT_acetyltr_2"/>
    <property type="match status" value="1"/>
</dbReference>
<dbReference type="Proteomes" id="UP000567186">
    <property type="component" value="Unassembled WGS sequence"/>
</dbReference>
<dbReference type="Gene3D" id="3.40.630.30">
    <property type="match status" value="1"/>
</dbReference>
<dbReference type="GO" id="GO:1904812">
    <property type="term" value="P:rRNA acetylation involved in maturation of SSU-rRNA"/>
    <property type="evidence" value="ECO:0007669"/>
    <property type="project" value="TreeGrafter"/>
</dbReference>
<name>A0A7Y0RC35_9GAMM</name>
<dbReference type="Pfam" id="PF17176">
    <property type="entry name" value="tRNA_bind_3"/>
    <property type="match status" value="1"/>
</dbReference>
<organism evidence="2 3">
    <name type="scientific">Marinobacter orientalis</name>
    <dbReference type="NCBI Taxonomy" id="1928859"/>
    <lineage>
        <taxon>Bacteria</taxon>
        <taxon>Pseudomonadati</taxon>
        <taxon>Pseudomonadota</taxon>
        <taxon>Gammaproteobacteria</taxon>
        <taxon>Pseudomonadales</taxon>
        <taxon>Marinobacteraceae</taxon>
        <taxon>Marinobacter</taxon>
    </lineage>
</organism>
<gene>
    <name evidence="2" type="ORF">HIU99_07760</name>
</gene>
<dbReference type="RefSeq" id="WP_168355064.1">
    <property type="nucleotide sequence ID" value="NZ_JABCKY010000001.1"/>
</dbReference>
<keyword evidence="2" id="KW-0808">Transferase</keyword>
<proteinExistence type="predicted"/>
<dbReference type="GO" id="GO:0000049">
    <property type="term" value="F:tRNA binding"/>
    <property type="evidence" value="ECO:0007669"/>
    <property type="project" value="TreeGrafter"/>
</dbReference>
<protein>
    <submittedName>
        <fullName evidence="2">tRNA(Met) cytidine acetyltransferase</fullName>
    </submittedName>
</protein>
<dbReference type="GO" id="GO:0051392">
    <property type="term" value="F:tRNA cytidine N4-acetyltransferase activity"/>
    <property type="evidence" value="ECO:0007669"/>
    <property type="project" value="TreeGrafter"/>
</dbReference>
<dbReference type="GO" id="GO:1990883">
    <property type="term" value="F:18S rRNA cytidine N-acetyltransferase activity"/>
    <property type="evidence" value="ECO:0007669"/>
    <property type="project" value="TreeGrafter"/>
</dbReference>
<dbReference type="GO" id="GO:0051391">
    <property type="term" value="P:tRNA acetylation"/>
    <property type="evidence" value="ECO:0007669"/>
    <property type="project" value="TreeGrafter"/>
</dbReference>
<evidence type="ECO:0000259" key="1">
    <source>
        <dbReference type="PROSITE" id="PS51186"/>
    </source>
</evidence>
<dbReference type="InterPro" id="IPR032672">
    <property type="entry name" value="TmcA/NAT10/Kre33"/>
</dbReference>
<sequence>MTLARSPATLRMLRVVRVAVHDQCRRQGVGKQLLERAQEKASDMALDAIGTSYGAAEELLPFWQSSGFATVRLGISREASSGEYAVQMMKGLSDPGTAAQQRLSARFAEQWPVMLPVVWPTLSPELVLAISADLPSAEPLTEQELTELKAFAYGHRGFELTLPALKRMALQADTASSIPATNPAPLWVTCVLQNQPWQKAREHRLCTGRGDGEAQLRQLVAGLLMSSQTT</sequence>
<comment type="caution">
    <text evidence="2">The sequence shown here is derived from an EMBL/GenBank/DDBJ whole genome shotgun (WGS) entry which is preliminary data.</text>
</comment>
<evidence type="ECO:0000313" key="3">
    <source>
        <dbReference type="Proteomes" id="UP000567186"/>
    </source>
</evidence>
<dbReference type="AlphaFoldDB" id="A0A7Y0RC35"/>
<evidence type="ECO:0000313" key="2">
    <source>
        <dbReference type="EMBL" id="NMT63494.1"/>
    </source>
</evidence>
<dbReference type="InterPro" id="IPR033442">
    <property type="entry name" value="TmcA_tRNA_bind"/>
</dbReference>
<keyword evidence="3" id="KW-1185">Reference proteome</keyword>
<dbReference type="Gene3D" id="1.20.120.890">
    <property type="entry name" value="tRNA(Met) cytidine acetyltransferase, tail domain"/>
    <property type="match status" value="1"/>
</dbReference>
<dbReference type="SUPFAM" id="SSF55729">
    <property type="entry name" value="Acyl-CoA N-acyltransferases (Nat)"/>
    <property type="match status" value="1"/>
</dbReference>
<dbReference type="PANTHER" id="PTHR10925:SF5">
    <property type="entry name" value="RNA CYTIDINE ACETYLTRANSFERASE"/>
    <property type="match status" value="1"/>
</dbReference>
<accession>A0A7Y0RC35</accession>
<dbReference type="InterPro" id="IPR016181">
    <property type="entry name" value="Acyl_CoA_acyltransferase"/>
</dbReference>
<dbReference type="PANTHER" id="PTHR10925">
    <property type="entry name" value="N-ACETYLTRANSFERASE 10"/>
    <property type="match status" value="1"/>
</dbReference>
<dbReference type="EMBL" id="JABCKY010000001">
    <property type="protein sequence ID" value="NMT63494.1"/>
    <property type="molecule type" value="Genomic_DNA"/>
</dbReference>
<dbReference type="GO" id="GO:0002101">
    <property type="term" value="P:tRNA wobble cytosine modification"/>
    <property type="evidence" value="ECO:0007669"/>
    <property type="project" value="TreeGrafter"/>
</dbReference>
<dbReference type="PROSITE" id="PS51186">
    <property type="entry name" value="GNAT"/>
    <property type="match status" value="1"/>
</dbReference>
<dbReference type="InterPro" id="IPR038321">
    <property type="entry name" value="TmcA_C_sf"/>
</dbReference>
<dbReference type="CDD" id="cd04301">
    <property type="entry name" value="NAT_SF"/>
    <property type="match status" value="1"/>
</dbReference>
<reference evidence="2 3" key="1">
    <citation type="submission" date="2020-04" db="EMBL/GenBank/DDBJ databases">
        <title>Marinobacter oceani sp. nov., isolated from marine solar saltern.</title>
        <authorList>
            <person name="Chen X.-Y."/>
        </authorList>
    </citation>
    <scope>NUCLEOTIDE SEQUENCE [LARGE SCALE GENOMIC DNA]</scope>
    <source>
        <strain evidence="2 3">W62</strain>
    </source>
</reference>
<dbReference type="InterPro" id="IPR000182">
    <property type="entry name" value="GNAT_dom"/>
</dbReference>